<dbReference type="AlphaFoldDB" id="A0A5Q2F7P0"/>
<feature type="domain" description="PRD" evidence="4">
    <location>
        <begin position="65"/>
        <end position="170"/>
    </location>
</feature>
<evidence type="ECO:0000256" key="2">
    <source>
        <dbReference type="ARBA" id="ARBA00023015"/>
    </source>
</evidence>
<dbReference type="Gene3D" id="1.20.890.100">
    <property type="match status" value="1"/>
</dbReference>
<keyword evidence="1" id="KW-0677">Repeat</keyword>
<dbReference type="Proteomes" id="UP000386847">
    <property type="component" value="Chromosome"/>
</dbReference>
<evidence type="ECO:0000259" key="4">
    <source>
        <dbReference type="PROSITE" id="PS51372"/>
    </source>
</evidence>
<reference evidence="5 6" key="1">
    <citation type="submission" date="2019-10" db="EMBL/GenBank/DDBJ databases">
        <title>Genomic analysis of Raineyella sp. CBA3103.</title>
        <authorList>
            <person name="Roh S.W."/>
        </authorList>
    </citation>
    <scope>NUCLEOTIDE SEQUENCE [LARGE SCALE GENOMIC DNA]</scope>
    <source>
        <strain evidence="5 6">CBA3103</strain>
    </source>
</reference>
<dbReference type="RefSeq" id="WP_153571537.1">
    <property type="nucleotide sequence ID" value="NZ_CP045725.1"/>
</dbReference>
<dbReference type="Pfam" id="PF00874">
    <property type="entry name" value="PRD"/>
    <property type="match status" value="2"/>
</dbReference>
<dbReference type="SUPFAM" id="SSF63520">
    <property type="entry name" value="PTS-regulatory domain, PRD"/>
    <property type="match status" value="2"/>
</dbReference>
<gene>
    <name evidence="5" type="ORF">Rai3103_04280</name>
</gene>
<sequence length="282" mass="30967">MEILRVFNNNVVLSRDASGREIILTGRGLGFQARPGDSIDTARIVRTFVPDDGRDPDNMGAQIAAIPPEHVLLADEALAIAARELDTDLPSHVVVALADHLSFAIKRVHSGIALDYPLRSEVSHLYPKELAAAAHIVAYVNARLDEPIPDDEAIAIALHLVNAGFATGDLSETYRITGLFRQLFDVLEQAYGRPFDRDTVSAARFITHLRYFFIRMKKGEQLSEGHEILAAAIQQAYPEAYACALKLTAVLELRLGDEITDNEVLYLTMHVARLASEPATAC</sequence>
<dbReference type="InterPro" id="IPR011608">
    <property type="entry name" value="PRD"/>
</dbReference>
<evidence type="ECO:0000313" key="6">
    <source>
        <dbReference type="Proteomes" id="UP000386847"/>
    </source>
</evidence>
<dbReference type="GO" id="GO:0003723">
    <property type="term" value="F:RNA binding"/>
    <property type="evidence" value="ECO:0007669"/>
    <property type="project" value="InterPro"/>
</dbReference>
<accession>A0A5Q2F7P0</accession>
<dbReference type="PANTHER" id="PTHR30185:SF18">
    <property type="entry name" value="TRANSCRIPTIONAL REGULATOR MTLR"/>
    <property type="match status" value="1"/>
</dbReference>
<protein>
    <submittedName>
        <fullName evidence="5">PRD domain-containing protein</fullName>
    </submittedName>
</protein>
<dbReference type="PROSITE" id="PS51372">
    <property type="entry name" value="PRD_2"/>
    <property type="match status" value="2"/>
</dbReference>
<dbReference type="SUPFAM" id="SSF50151">
    <property type="entry name" value="SacY-like RNA-binding domain"/>
    <property type="match status" value="1"/>
</dbReference>
<evidence type="ECO:0000313" key="5">
    <source>
        <dbReference type="EMBL" id="QGF23010.1"/>
    </source>
</evidence>
<dbReference type="Pfam" id="PF03123">
    <property type="entry name" value="CAT_RBD"/>
    <property type="match status" value="1"/>
</dbReference>
<name>A0A5Q2F7P0_9ACTN</name>
<dbReference type="InterPro" id="IPR004341">
    <property type="entry name" value="CAT_RNA-bd_dom"/>
</dbReference>
<dbReference type="GO" id="GO:0006355">
    <property type="term" value="P:regulation of DNA-templated transcription"/>
    <property type="evidence" value="ECO:0007669"/>
    <property type="project" value="InterPro"/>
</dbReference>
<keyword evidence="6" id="KW-1185">Reference proteome</keyword>
<keyword evidence="3" id="KW-0804">Transcription</keyword>
<feature type="domain" description="PRD" evidence="4">
    <location>
        <begin position="171"/>
        <end position="281"/>
    </location>
</feature>
<dbReference type="Gene3D" id="1.20.58.1950">
    <property type="match status" value="1"/>
</dbReference>
<organism evidence="5 6">
    <name type="scientific">Raineyella fluvialis</name>
    <dbReference type="NCBI Taxonomy" id="2662261"/>
    <lineage>
        <taxon>Bacteria</taxon>
        <taxon>Bacillati</taxon>
        <taxon>Actinomycetota</taxon>
        <taxon>Actinomycetes</taxon>
        <taxon>Propionibacteriales</taxon>
        <taxon>Propionibacteriaceae</taxon>
        <taxon>Raineyella</taxon>
    </lineage>
</organism>
<proteinExistence type="predicted"/>
<evidence type="ECO:0000256" key="1">
    <source>
        <dbReference type="ARBA" id="ARBA00022737"/>
    </source>
</evidence>
<dbReference type="InterPro" id="IPR050661">
    <property type="entry name" value="BglG_antiterminators"/>
</dbReference>
<evidence type="ECO:0000256" key="3">
    <source>
        <dbReference type="ARBA" id="ARBA00023163"/>
    </source>
</evidence>
<dbReference type="EMBL" id="CP045725">
    <property type="protein sequence ID" value="QGF23010.1"/>
    <property type="molecule type" value="Genomic_DNA"/>
</dbReference>
<dbReference type="KEGG" id="rain:Rai3103_04280"/>
<dbReference type="Gene3D" id="1.10.1790.10">
    <property type="entry name" value="PRD domain"/>
    <property type="match status" value="1"/>
</dbReference>
<dbReference type="Gene3D" id="2.30.24.10">
    <property type="entry name" value="CAT RNA-binding domain"/>
    <property type="match status" value="1"/>
</dbReference>
<keyword evidence="2" id="KW-0805">Transcription regulation</keyword>
<dbReference type="InterPro" id="IPR036650">
    <property type="entry name" value="CAT_RNA-bd_dom_sf"/>
</dbReference>
<dbReference type="PANTHER" id="PTHR30185">
    <property type="entry name" value="CRYPTIC BETA-GLUCOSIDE BGL OPERON ANTITERMINATOR"/>
    <property type="match status" value="1"/>
</dbReference>
<dbReference type="InterPro" id="IPR036634">
    <property type="entry name" value="PRD_sf"/>
</dbReference>
<dbReference type="SMART" id="SM01061">
    <property type="entry name" value="CAT_RBD"/>
    <property type="match status" value="1"/>
</dbReference>